<proteinExistence type="predicted"/>
<evidence type="ECO:0000313" key="2">
    <source>
        <dbReference type="Proteomes" id="UP000255517"/>
    </source>
</evidence>
<dbReference type="AlphaFoldDB" id="A0A379C711"/>
<dbReference type="Proteomes" id="UP000255517">
    <property type="component" value="Unassembled WGS sequence"/>
</dbReference>
<organism evidence="1 2">
    <name type="scientific">Peptoniphilus lacrimalis</name>
    <dbReference type="NCBI Taxonomy" id="33031"/>
    <lineage>
        <taxon>Bacteria</taxon>
        <taxon>Bacillati</taxon>
        <taxon>Bacillota</taxon>
        <taxon>Tissierellia</taxon>
        <taxon>Tissierellales</taxon>
        <taxon>Peptoniphilaceae</taxon>
        <taxon>Peptoniphilus</taxon>
    </lineage>
</organism>
<name>A0A379C711_9FIRM</name>
<reference evidence="1 2" key="1">
    <citation type="submission" date="2018-06" db="EMBL/GenBank/DDBJ databases">
        <authorList>
            <consortium name="Pathogen Informatics"/>
            <person name="Doyle S."/>
        </authorList>
    </citation>
    <scope>NUCLEOTIDE SEQUENCE [LARGE SCALE GENOMIC DNA]</scope>
    <source>
        <strain evidence="1 2">NCTC13149</strain>
    </source>
</reference>
<dbReference type="InterPro" id="IPR016621">
    <property type="entry name" value="UCP014543"/>
</dbReference>
<sequence length="182" mass="21901">MSKKLMYLGFSEEEKRILTELCKDFEIKARELKKEDYNEKIGYLLGIENFKHNEDINKNDFSQIQFALFSDFDRDYMKKFLLELKERGLVISHKAVQTQKNIDWTLSYLLKHIEDERRLLIKFKNLGILVKKAQNLIEKDCSKKDLKILLDRAYALQNQVIDEKKLDKIREDLSKYLQKFNR</sequence>
<gene>
    <name evidence="1" type="ORF">NCTC13149_01770</name>
</gene>
<dbReference type="RefSeq" id="WP_019034108.1">
    <property type="nucleotide sequence ID" value="NZ_UGSZ01000001.1"/>
</dbReference>
<protein>
    <submittedName>
        <fullName evidence="1">Domain of uncharacterized function (DUF3783)</fullName>
    </submittedName>
</protein>
<dbReference type="Pfam" id="PF12646">
    <property type="entry name" value="DUF3783"/>
    <property type="match status" value="1"/>
</dbReference>
<dbReference type="STRING" id="1122949.GCA_000378725_00013"/>
<dbReference type="EMBL" id="UGSZ01000001">
    <property type="protein sequence ID" value="SUB57909.1"/>
    <property type="molecule type" value="Genomic_DNA"/>
</dbReference>
<dbReference type="OrthoDB" id="2053609at2"/>
<evidence type="ECO:0000313" key="1">
    <source>
        <dbReference type="EMBL" id="SUB57909.1"/>
    </source>
</evidence>
<accession>A0A379C711</accession>